<sequence>MPKVSQKTKLQLYQREFEGEMISTDNAILYCRACKKTFGCEKSFQVLQHLNANIHKENIKMKSTKSAPIKKLLSEFSNNSFSQFSSDLCEAFLAADIPLCKLTNPTLRNFIEKYTQCKVPDESTVRKNYVKQCYDLTIESIRDKIQDNFVWVSIDETQDCKIQDMNKFCEIEEILSGKRTELPSKISLTAEQIAAFVHAPLSSCEVERSFPRYKDILRDNRRRLTMENLKHLVIVNCN</sequence>
<dbReference type="InterPro" id="IPR033375">
    <property type="entry name" value="Cggbp1"/>
</dbReference>
<evidence type="ECO:0000313" key="2">
    <source>
        <dbReference type="Proteomes" id="UP000235965"/>
    </source>
</evidence>
<protein>
    <recommendedName>
        <fullName evidence="3">HAT C-terminal dimerisation domain-containing protein</fullName>
    </recommendedName>
</protein>
<dbReference type="AlphaFoldDB" id="A0A2J7PL81"/>
<name>A0A2J7PL81_9NEOP</name>
<comment type="caution">
    <text evidence="1">The sequence shown here is derived from an EMBL/GenBank/DDBJ whole genome shotgun (WGS) entry which is preliminary data.</text>
</comment>
<dbReference type="PANTHER" id="PTHR32344:SF1">
    <property type="entry name" value="U1-TYPE DOMAIN-CONTAINING PROTEIN"/>
    <property type="match status" value="1"/>
</dbReference>
<reference evidence="1 2" key="1">
    <citation type="submission" date="2017-12" db="EMBL/GenBank/DDBJ databases">
        <title>Hemimetabolous genomes reveal molecular basis of termite eusociality.</title>
        <authorList>
            <person name="Harrison M.C."/>
            <person name="Jongepier E."/>
            <person name="Robertson H.M."/>
            <person name="Arning N."/>
            <person name="Bitard-Feildel T."/>
            <person name="Chao H."/>
            <person name="Childers C.P."/>
            <person name="Dinh H."/>
            <person name="Doddapaneni H."/>
            <person name="Dugan S."/>
            <person name="Gowin J."/>
            <person name="Greiner C."/>
            <person name="Han Y."/>
            <person name="Hu H."/>
            <person name="Hughes D.S.T."/>
            <person name="Huylmans A.-K."/>
            <person name="Kemena C."/>
            <person name="Kremer L.P.M."/>
            <person name="Lee S.L."/>
            <person name="Lopez-Ezquerra A."/>
            <person name="Mallet L."/>
            <person name="Monroy-Kuhn J.M."/>
            <person name="Moser A."/>
            <person name="Murali S.C."/>
            <person name="Muzny D.M."/>
            <person name="Otani S."/>
            <person name="Piulachs M.-D."/>
            <person name="Poelchau M."/>
            <person name="Qu J."/>
            <person name="Schaub F."/>
            <person name="Wada-Katsumata A."/>
            <person name="Worley K.C."/>
            <person name="Xie Q."/>
            <person name="Ylla G."/>
            <person name="Poulsen M."/>
            <person name="Gibbs R.A."/>
            <person name="Schal C."/>
            <person name="Richards S."/>
            <person name="Belles X."/>
            <person name="Korb J."/>
            <person name="Bornberg-Bauer E."/>
        </authorList>
    </citation>
    <scope>NUCLEOTIDE SEQUENCE [LARGE SCALE GENOMIC DNA]</scope>
    <source>
        <tissue evidence="1">Whole body</tissue>
    </source>
</reference>
<evidence type="ECO:0000313" key="1">
    <source>
        <dbReference type="EMBL" id="PNF17096.1"/>
    </source>
</evidence>
<dbReference type="EMBL" id="NEVH01024428">
    <property type="protein sequence ID" value="PNF17096.1"/>
    <property type="molecule type" value="Genomic_DNA"/>
</dbReference>
<keyword evidence="2" id="KW-1185">Reference proteome</keyword>
<accession>A0A2J7PL81</accession>
<proteinExistence type="predicted"/>
<dbReference type="InParanoid" id="A0A2J7PL81"/>
<dbReference type="GO" id="GO:0006357">
    <property type="term" value="P:regulation of transcription by RNA polymerase II"/>
    <property type="evidence" value="ECO:0007669"/>
    <property type="project" value="InterPro"/>
</dbReference>
<gene>
    <name evidence="1" type="ORF">B7P43_G16102</name>
</gene>
<evidence type="ECO:0008006" key="3">
    <source>
        <dbReference type="Google" id="ProtNLM"/>
    </source>
</evidence>
<organism evidence="1 2">
    <name type="scientific">Cryptotermes secundus</name>
    <dbReference type="NCBI Taxonomy" id="105785"/>
    <lineage>
        <taxon>Eukaryota</taxon>
        <taxon>Metazoa</taxon>
        <taxon>Ecdysozoa</taxon>
        <taxon>Arthropoda</taxon>
        <taxon>Hexapoda</taxon>
        <taxon>Insecta</taxon>
        <taxon>Pterygota</taxon>
        <taxon>Neoptera</taxon>
        <taxon>Polyneoptera</taxon>
        <taxon>Dictyoptera</taxon>
        <taxon>Blattodea</taxon>
        <taxon>Blattoidea</taxon>
        <taxon>Termitoidae</taxon>
        <taxon>Kalotermitidae</taxon>
        <taxon>Cryptotermitinae</taxon>
        <taxon>Cryptotermes</taxon>
    </lineage>
</organism>
<dbReference type="GO" id="GO:0005634">
    <property type="term" value="C:nucleus"/>
    <property type="evidence" value="ECO:0007669"/>
    <property type="project" value="InterPro"/>
</dbReference>
<dbReference type="Proteomes" id="UP000235965">
    <property type="component" value="Unassembled WGS sequence"/>
</dbReference>
<dbReference type="PANTHER" id="PTHR32344">
    <property type="entry name" value="U1-TYPE DOMAIN-CONTAINING PROTEIN"/>
    <property type="match status" value="1"/>
</dbReference>
<dbReference type="GO" id="GO:0003690">
    <property type="term" value="F:double-stranded DNA binding"/>
    <property type="evidence" value="ECO:0007669"/>
    <property type="project" value="InterPro"/>
</dbReference>